<dbReference type="Gramene" id="PGSC0003DMT400090362">
    <property type="protein sequence ID" value="PGSC0003DMT400090362"/>
    <property type="gene ID" value="PGSC0003DMG400039933"/>
</dbReference>
<feature type="compositionally biased region" description="Basic and acidic residues" evidence="1">
    <location>
        <begin position="101"/>
        <end position="112"/>
    </location>
</feature>
<evidence type="ECO:0000313" key="2">
    <source>
        <dbReference type="EnsemblPlants" id="PGSC0003DMT400090362"/>
    </source>
</evidence>
<feature type="region of interest" description="Disordered" evidence="1">
    <location>
        <begin position="89"/>
        <end position="112"/>
    </location>
</feature>
<name>M1DK82_SOLTU</name>
<sequence length="112" mass="13345">MEIAKEMGYPVVHMKLNNGWIMSMIEMLQKKRKVMFRPYFMKVYGLRSKVRTLTSKKEQNKLKKWRKASLMNAKTTRRLAEWLFSSPKVPVCQPQGKKPSRRQERGSRRIAD</sequence>
<keyword evidence="3" id="KW-1185">Reference proteome</keyword>
<evidence type="ECO:0000313" key="3">
    <source>
        <dbReference type="Proteomes" id="UP000011115"/>
    </source>
</evidence>
<dbReference type="EnsemblPlants" id="PGSC0003DMT400090362">
    <property type="protein sequence ID" value="PGSC0003DMT400090362"/>
    <property type="gene ID" value="PGSC0003DMG400039933"/>
</dbReference>
<reference evidence="3" key="1">
    <citation type="journal article" date="2011" name="Nature">
        <title>Genome sequence and analysis of the tuber crop potato.</title>
        <authorList>
            <consortium name="The Potato Genome Sequencing Consortium"/>
        </authorList>
    </citation>
    <scope>NUCLEOTIDE SEQUENCE [LARGE SCALE GENOMIC DNA]</scope>
    <source>
        <strain evidence="3">cv. DM1-3 516 R44</strain>
    </source>
</reference>
<organism evidence="2 3">
    <name type="scientific">Solanum tuberosum</name>
    <name type="common">Potato</name>
    <dbReference type="NCBI Taxonomy" id="4113"/>
    <lineage>
        <taxon>Eukaryota</taxon>
        <taxon>Viridiplantae</taxon>
        <taxon>Streptophyta</taxon>
        <taxon>Embryophyta</taxon>
        <taxon>Tracheophyta</taxon>
        <taxon>Spermatophyta</taxon>
        <taxon>Magnoliopsida</taxon>
        <taxon>eudicotyledons</taxon>
        <taxon>Gunneridae</taxon>
        <taxon>Pentapetalae</taxon>
        <taxon>asterids</taxon>
        <taxon>lamiids</taxon>
        <taxon>Solanales</taxon>
        <taxon>Solanaceae</taxon>
        <taxon>Solanoideae</taxon>
        <taxon>Solaneae</taxon>
        <taxon>Solanum</taxon>
    </lineage>
</organism>
<dbReference type="Proteomes" id="UP000011115">
    <property type="component" value="Unassembled WGS sequence"/>
</dbReference>
<accession>M1DK82</accession>
<evidence type="ECO:0000256" key="1">
    <source>
        <dbReference type="SAM" id="MobiDB-lite"/>
    </source>
</evidence>
<proteinExistence type="predicted"/>
<dbReference type="InParanoid" id="M1DK82"/>
<dbReference type="HOGENOM" id="CLU_172155_0_0_1"/>
<protein>
    <submittedName>
        <fullName evidence="2">Uncharacterized protein</fullName>
    </submittedName>
</protein>
<dbReference type="PaxDb" id="4113-PGSC0003DMT400090362"/>
<dbReference type="AlphaFoldDB" id="M1DK82"/>
<reference evidence="2" key="2">
    <citation type="submission" date="2015-06" db="UniProtKB">
        <authorList>
            <consortium name="EnsemblPlants"/>
        </authorList>
    </citation>
    <scope>IDENTIFICATION</scope>
    <source>
        <strain evidence="2">DM1-3 516 R44</strain>
    </source>
</reference>